<evidence type="ECO:0000313" key="9">
    <source>
        <dbReference type="Proteomes" id="UP001216674"/>
    </source>
</evidence>
<dbReference type="SUPFAM" id="SSF103481">
    <property type="entry name" value="Multidrug resistance efflux transporter EmrE"/>
    <property type="match status" value="2"/>
</dbReference>
<reference evidence="8 9" key="1">
    <citation type="submission" date="2023-03" db="EMBL/GenBank/DDBJ databases">
        <title>Draft assemblies of triclosan tolerant bacteria isolated from returned activated sludge.</title>
        <authorList>
            <person name="Van Hamelsveld S."/>
        </authorList>
    </citation>
    <scope>NUCLEOTIDE SEQUENCE [LARGE SCALE GENOMIC DNA]</scope>
    <source>
        <strain evidence="8 9">GW210010_S58</strain>
    </source>
</reference>
<feature type="domain" description="EamA" evidence="7">
    <location>
        <begin position="12"/>
        <end position="143"/>
    </location>
</feature>
<feature type="transmembrane region" description="Helical" evidence="6">
    <location>
        <begin position="275"/>
        <end position="293"/>
    </location>
</feature>
<feature type="transmembrane region" description="Helical" evidence="6">
    <location>
        <begin position="218"/>
        <end position="238"/>
    </location>
</feature>
<feature type="domain" description="EamA" evidence="7">
    <location>
        <begin position="157"/>
        <end position="290"/>
    </location>
</feature>
<feature type="transmembrane region" description="Helical" evidence="6">
    <location>
        <begin position="39"/>
        <end position="59"/>
    </location>
</feature>
<comment type="subcellular location">
    <subcellularLocation>
        <location evidence="1">Cell membrane</location>
        <topology evidence="1">Multi-pass membrane protein</topology>
    </subcellularLocation>
</comment>
<feature type="transmembrane region" description="Helical" evidence="6">
    <location>
        <begin position="12"/>
        <end position="33"/>
    </location>
</feature>
<dbReference type="RefSeq" id="WP_276267366.1">
    <property type="nucleotide sequence ID" value="NZ_JARJLM010000482.1"/>
</dbReference>
<keyword evidence="9" id="KW-1185">Reference proteome</keyword>
<dbReference type="InterPro" id="IPR050638">
    <property type="entry name" value="AA-Vitamin_Transporters"/>
</dbReference>
<proteinExistence type="predicted"/>
<gene>
    <name evidence="8" type="ORF">P3W85_29575</name>
</gene>
<evidence type="ECO:0000256" key="1">
    <source>
        <dbReference type="ARBA" id="ARBA00004651"/>
    </source>
</evidence>
<evidence type="ECO:0000256" key="4">
    <source>
        <dbReference type="ARBA" id="ARBA00022989"/>
    </source>
</evidence>
<comment type="caution">
    <text evidence="8">The sequence shown here is derived from an EMBL/GenBank/DDBJ whole genome shotgun (WGS) entry which is preliminary data.</text>
</comment>
<feature type="transmembrane region" description="Helical" evidence="6">
    <location>
        <begin position="245"/>
        <end position="269"/>
    </location>
</feature>
<keyword evidence="2" id="KW-1003">Cell membrane</keyword>
<keyword evidence="4 6" id="KW-1133">Transmembrane helix</keyword>
<dbReference type="PANTHER" id="PTHR32322">
    <property type="entry name" value="INNER MEMBRANE TRANSPORTER"/>
    <property type="match status" value="1"/>
</dbReference>
<evidence type="ECO:0000256" key="5">
    <source>
        <dbReference type="ARBA" id="ARBA00023136"/>
    </source>
</evidence>
<evidence type="ECO:0000259" key="7">
    <source>
        <dbReference type="Pfam" id="PF00892"/>
    </source>
</evidence>
<evidence type="ECO:0000256" key="2">
    <source>
        <dbReference type="ARBA" id="ARBA00022475"/>
    </source>
</evidence>
<dbReference type="PANTHER" id="PTHR32322:SF18">
    <property type="entry name" value="S-ADENOSYLMETHIONINE_S-ADENOSYLHOMOCYSTEINE TRANSPORTER"/>
    <property type="match status" value="1"/>
</dbReference>
<protein>
    <submittedName>
        <fullName evidence="8">DMT family transporter</fullName>
    </submittedName>
</protein>
<evidence type="ECO:0000256" key="6">
    <source>
        <dbReference type="SAM" id="Phobius"/>
    </source>
</evidence>
<sequence>MASADLSRREAALLLGVVVVAWGINWPVGKALLHYLSPLWATTLRSAVGTAALLAICVARGRLILPRRGDMPVVLCVGLLHMTAFSLLVSVGLQTVPAARSVVLAYTTPLWVVPGAFLLLREPLTRARAAGVMLGLAGLALIFNPLAFDWHDRAALLGNGLVLAAALCWAASILYVRAHRWVSPPFELTFWQALLATCVLGVLALRQEGPPQLRPEPAFWLLLLYGGVFGIALAYWALTTVNRALPAMATSLGLLGVPVFGSLCSALALGEPLGPPLLGAMVLIVGGVALGTWKGPGAQPAGRR</sequence>
<dbReference type="InterPro" id="IPR037185">
    <property type="entry name" value="EmrE-like"/>
</dbReference>
<keyword evidence="3 6" id="KW-0812">Transmembrane</keyword>
<keyword evidence="5 6" id="KW-0472">Membrane</keyword>
<dbReference type="EMBL" id="JARJLM010000482">
    <property type="protein sequence ID" value="MDF3837073.1"/>
    <property type="molecule type" value="Genomic_DNA"/>
</dbReference>
<organism evidence="8 9">
    <name type="scientific">Cupriavidus basilensis</name>
    <dbReference type="NCBI Taxonomy" id="68895"/>
    <lineage>
        <taxon>Bacteria</taxon>
        <taxon>Pseudomonadati</taxon>
        <taxon>Pseudomonadota</taxon>
        <taxon>Betaproteobacteria</taxon>
        <taxon>Burkholderiales</taxon>
        <taxon>Burkholderiaceae</taxon>
        <taxon>Cupriavidus</taxon>
    </lineage>
</organism>
<dbReference type="Proteomes" id="UP001216674">
    <property type="component" value="Unassembled WGS sequence"/>
</dbReference>
<dbReference type="InterPro" id="IPR000620">
    <property type="entry name" value="EamA_dom"/>
</dbReference>
<accession>A0ABT6AXI0</accession>
<feature type="transmembrane region" description="Helical" evidence="6">
    <location>
        <begin position="188"/>
        <end position="206"/>
    </location>
</feature>
<feature type="transmembrane region" description="Helical" evidence="6">
    <location>
        <begin position="154"/>
        <end position="176"/>
    </location>
</feature>
<evidence type="ECO:0000313" key="8">
    <source>
        <dbReference type="EMBL" id="MDF3837073.1"/>
    </source>
</evidence>
<name>A0ABT6AXI0_9BURK</name>
<feature type="transmembrane region" description="Helical" evidence="6">
    <location>
        <begin position="71"/>
        <end position="93"/>
    </location>
</feature>
<dbReference type="Pfam" id="PF00892">
    <property type="entry name" value="EamA"/>
    <property type="match status" value="2"/>
</dbReference>
<evidence type="ECO:0000256" key="3">
    <source>
        <dbReference type="ARBA" id="ARBA00022692"/>
    </source>
</evidence>
<feature type="transmembrane region" description="Helical" evidence="6">
    <location>
        <begin position="127"/>
        <end position="148"/>
    </location>
</feature>
<feature type="transmembrane region" description="Helical" evidence="6">
    <location>
        <begin position="99"/>
        <end position="120"/>
    </location>
</feature>